<organism evidence="1 2">
    <name type="scientific">Wenyingzhuangia heitensis</name>
    <dbReference type="NCBI Taxonomy" id="1487859"/>
    <lineage>
        <taxon>Bacteria</taxon>
        <taxon>Pseudomonadati</taxon>
        <taxon>Bacteroidota</taxon>
        <taxon>Flavobacteriia</taxon>
        <taxon>Flavobacteriales</taxon>
        <taxon>Flavobacteriaceae</taxon>
        <taxon>Wenyingzhuangia</taxon>
    </lineage>
</organism>
<accession>A0ABX0UDQ7</accession>
<evidence type="ECO:0000313" key="2">
    <source>
        <dbReference type="Proteomes" id="UP000745859"/>
    </source>
</evidence>
<dbReference type="Proteomes" id="UP000745859">
    <property type="component" value="Unassembled WGS sequence"/>
</dbReference>
<dbReference type="InterPro" id="IPR046905">
    <property type="entry name" value="ABC-3C_MC1"/>
</dbReference>
<reference evidence="1 2" key="1">
    <citation type="submission" date="2020-03" db="EMBL/GenBank/DDBJ databases">
        <title>Genomic Encyclopedia of Type Strains, Phase IV (KMG-IV): sequencing the most valuable type-strain genomes for metagenomic binning, comparative biology and taxonomic classification.</title>
        <authorList>
            <person name="Goeker M."/>
        </authorList>
    </citation>
    <scope>NUCLEOTIDE SEQUENCE [LARGE SCALE GENOMIC DNA]</scope>
    <source>
        <strain evidence="1 2">DSM 101599</strain>
    </source>
</reference>
<protein>
    <submittedName>
        <fullName evidence="1">Uncharacterized protein</fullName>
    </submittedName>
</protein>
<dbReference type="Pfam" id="PF20289">
    <property type="entry name" value="MComp1"/>
    <property type="match status" value="1"/>
</dbReference>
<dbReference type="EMBL" id="JAASQL010000002">
    <property type="protein sequence ID" value="NIJ45651.1"/>
    <property type="molecule type" value="Genomic_DNA"/>
</dbReference>
<evidence type="ECO:0000313" key="1">
    <source>
        <dbReference type="EMBL" id="NIJ45651.1"/>
    </source>
</evidence>
<name>A0ABX0UDQ7_9FLAO</name>
<proteinExistence type="predicted"/>
<keyword evidence="2" id="KW-1185">Reference proteome</keyword>
<comment type="caution">
    <text evidence="1">The sequence shown here is derived from an EMBL/GenBank/DDBJ whole genome shotgun (WGS) entry which is preliminary data.</text>
</comment>
<gene>
    <name evidence="1" type="ORF">FHR24_002119</name>
</gene>
<sequence>MKNLIRSIFNIHDFELSELDFGDLYISNGDRKYYWLVVEQNNISRVLELQDEWFEKSKEHIDTKEFVKNTSLLVLANNDKNEIKKKEILLIEEDPFQFKKYVLLFTSDIMKQLLEQTEKGNPEKILELIVNESVFNNYKSNYSEPSWRHLLYNLAHKLPFLKINVEVNQTLDNLFEEAEKTLVEKELLEYSELIEKQHKEGVLSELDNLDLDELIELLDNKTDNGN</sequence>
<dbReference type="RefSeq" id="WP_167188121.1">
    <property type="nucleotide sequence ID" value="NZ_JAASQL010000002.1"/>
</dbReference>